<comment type="caution">
    <text evidence="3">The sequence shown here is derived from an EMBL/GenBank/DDBJ whole genome shotgun (WGS) entry which is preliminary data.</text>
</comment>
<sequence length="559" mass="63146">MKKSAALLLSTVFALSAVMSACSKEQAGTSMEETQGTEASATAANVNPPGQFPIVNEKITLKVAVKGSSLVEDLNTNGYTKWLENKTNIHVDWTVLDEKNFQEQLNLLLAGGDLPDVIMNLDVSPEQQMIYGEQGIFVSFTDLIEKYGENTKKIFKEMPEVKSAISAPGGKIYSLPYVNDCYHCSLDYKMYVYKPWLDKLGLKEPTTTEEFYQMLKAFKEKDPNGNGKQDEIPLVGGVATGSRPSKSEIDVFLMNSFIYDDGYKRMLLKDGKIDAAYNKPEWKEGLKYLNRLYKEGLLDRQTFTLDKAGLKKIAENPNTVIAGAIPAHSPSDITIVEGESGRWLEYQPIAPVKGPNGVQKTTWLAYDKIRQGEFIMTSANKYPEATMRWADAMYDFEAQLYSNFGVEGSSWEKAKPGDLGRDGNPATYRLLVPYGRVQNENWAQYGVNYRTDKEYYAGQAVLKQPDKEKMYYDVTKKNYEPYKPSIDEIVPPLFFPPVDAQQLADLDKTINDYVKTSIARFVTGDLDIDKEWDNYVQTLDKMNLKKYIEIYQKAVDAKK</sequence>
<dbReference type="Gene3D" id="3.40.190.10">
    <property type="entry name" value="Periplasmic binding protein-like II"/>
    <property type="match status" value="2"/>
</dbReference>
<name>A0A2W1NX74_PAEXE</name>
<evidence type="ECO:0000256" key="2">
    <source>
        <dbReference type="SAM" id="SignalP"/>
    </source>
</evidence>
<dbReference type="EMBL" id="NHRJ02000001">
    <property type="protein sequence ID" value="PZE22316.1"/>
    <property type="molecule type" value="Genomic_DNA"/>
</dbReference>
<reference evidence="3" key="1">
    <citation type="submission" date="2018-06" db="EMBL/GenBank/DDBJ databases">
        <title>Paenibacillus xerothermodurans sp. nov. an extremely dry heat resistant spore forming bacterium isolated from the soil of Cape Canaveral, Florida.</title>
        <authorList>
            <person name="Seuylemezian A."/>
            <person name="Kaur N."/>
            <person name="Patil P."/>
            <person name="Patil P."/>
            <person name="Mayilraj S."/>
            <person name="Vaishampayan P."/>
        </authorList>
    </citation>
    <scope>NUCLEOTIDE SEQUENCE [LARGE SCALE GENOMIC DNA]</scope>
    <source>
        <strain evidence="3">ATCC 27380</strain>
    </source>
</reference>
<dbReference type="AlphaFoldDB" id="A0A2W1NX74"/>
<gene>
    <name evidence="3" type="ORF">CBW46_000525</name>
</gene>
<dbReference type="Proteomes" id="UP000214746">
    <property type="component" value="Unassembled WGS sequence"/>
</dbReference>
<organism evidence="3 4">
    <name type="scientific">Paenibacillus xerothermodurans</name>
    <dbReference type="NCBI Taxonomy" id="1977292"/>
    <lineage>
        <taxon>Bacteria</taxon>
        <taxon>Bacillati</taxon>
        <taxon>Bacillota</taxon>
        <taxon>Bacilli</taxon>
        <taxon>Bacillales</taxon>
        <taxon>Paenibacillaceae</taxon>
        <taxon>Paenibacillus</taxon>
    </lineage>
</organism>
<evidence type="ECO:0000313" key="3">
    <source>
        <dbReference type="EMBL" id="PZE22316.1"/>
    </source>
</evidence>
<evidence type="ECO:0000256" key="1">
    <source>
        <dbReference type="SAM" id="MobiDB-lite"/>
    </source>
</evidence>
<dbReference type="PANTHER" id="PTHR43649">
    <property type="entry name" value="ARABINOSE-BINDING PROTEIN-RELATED"/>
    <property type="match status" value="1"/>
</dbReference>
<keyword evidence="2" id="KW-0732">Signal</keyword>
<protein>
    <submittedName>
        <fullName evidence="3">ABC transporter substrate-binding protein</fullName>
    </submittedName>
</protein>
<feature type="region of interest" description="Disordered" evidence="1">
    <location>
        <begin position="28"/>
        <end position="47"/>
    </location>
</feature>
<dbReference type="CDD" id="cd13581">
    <property type="entry name" value="PBP2_AlgQ_like_2"/>
    <property type="match status" value="1"/>
</dbReference>
<feature type="chain" id="PRO_5038634296" evidence="2">
    <location>
        <begin position="22"/>
        <end position="559"/>
    </location>
</feature>
<evidence type="ECO:0000313" key="4">
    <source>
        <dbReference type="Proteomes" id="UP000214746"/>
    </source>
</evidence>
<dbReference type="PROSITE" id="PS51257">
    <property type="entry name" value="PROKAR_LIPOPROTEIN"/>
    <property type="match status" value="1"/>
</dbReference>
<dbReference type="RefSeq" id="WP_089198088.1">
    <property type="nucleotide sequence ID" value="NZ_NHRJ02000001.1"/>
</dbReference>
<dbReference type="SUPFAM" id="SSF53850">
    <property type="entry name" value="Periplasmic binding protein-like II"/>
    <property type="match status" value="1"/>
</dbReference>
<accession>A0A2W1NX74</accession>
<dbReference type="PANTHER" id="PTHR43649:SF17">
    <property type="entry name" value="ABC TRANSPORTER SOLUTE BINDING PROTEIN-SUGAR TRANSPORT"/>
    <property type="match status" value="1"/>
</dbReference>
<proteinExistence type="predicted"/>
<feature type="signal peptide" evidence="2">
    <location>
        <begin position="1"/>
        <end position="21"/>
    </location>
</feature>
<dbReference type="InterPro" id="IPR050490">
    <property type="entry name" value="Bact_solute-bd_prot1"/>
</dbReference>
<keyword evidence="4" id="KW-1185">Reference proteome</keyword>
<dbReference type="OrthoDB" id="9787283at2"/>
<feature type="compositionally biased region" description="Polar residues" evidence="1">
    <location>
        <begin position="28"/>
        <end position="45"/>
    </location>
</feature>